<keyword evidence="2" id="KW-0285">Flavoprotein</keyword>
<dbReference type="PIRSF" id="PIRSF000089">
    <property type="entry name" value="Electra_flavoP_a"/>
    <property type="match status" value="1"/>
</dbReference>
<dbReference type="InterPro" id="IPR033947">
    <property type="entry name" value="ETF_alpha_N"/>
</dbReference>
<keyword evidence="3" id="KW-0274">FAD</keyword>
<evidence type="ECO:0000259" key="5">
    <source>
        <dbReference type="SMART" id="SM00893"/>
    </source>
</evidence>
<evidence type="ECO:0000313" key="7">
    <source>
        <dbReference type="Proteomes" id="UP000184148"/>
    </source>
</evidence>
<dbReference type="GO" id="GO:0033539">
    <property type="term" value="P:fatty acid beta-oxidation using acyl-CoA dehydrogenase"/>
    <property type="evidence" value="ECO:0007669"/>
    <property type="project" value="TreeGrafter"/>
</dbReference>
<dbReference type="GO" id="GO:0009055">
    <property type="term" value="F:electron transfer activity"/>
    <property type="evidence" value="ECO:0007669"/>
    <property type="project" value="InterPro"/>
</dbReference>
<dbReference type="SUPFAM" id="SSF52402">
    <property type="entry name" value="Adenine nucleotide alpha hydrolases-like"/>
    <property type="match status" value="1"/>
</dbReference>
<dbReference type="InterPro" id="IPR001308">
    <property type="entry name" value="ETF_a/FixB"/>
</dbReference>
<name>A0A1M4VTD5_9FIRM</name>
<gene>
    <name evidence="6" type="ORF">SAMN02745133_00985</name>
</gene>
<feature type="binding site" evidence="3">
    <location>
        <begin position="263"/>
        <end position="267"/>
    </location>
    <ligand>
        <name>FAD</name>
        <dbReference type="ChEBI" id="CHEBI:57692"/>
    </ligand>
</feature>
<comment type="cofactor">
    <cofactor evidence="3">
        <name>FAD</name>
        <dbReference type="ChEBI" id="CHEBI:57692"/>
    </cofactor>
    <text evidence="3">Binds 1 FAD per dimer.</text>
</comment>
<dbReference type="PANTHER" id="PTHR43153:SF1">
    <property type="entry name" value="ELECTRON TRANSFER FLAVOPROTEIN SUBUNIT ALPHA, MITOCHONDRIAL"/>
    <property type="match status" value="1"/>
</dbReference>
<dbReference type="PANTHER" id="PTHR43153">
    <property type="entry name" value="ELECTRON TRANSFER FLAVOPROTEIN ALPHA"/>
    <property type="match status" value="1"/>
</dbReference>
<dbReference type="InterPro" id="IPR029035">
    <property type="entry name" value="DHS-like_NAD/FAD-binding_dom"/>
</dbReference>
<feature type="binding site" evidence="3">
    <location>
        <begin position="249"/>
        <end position="250"/>
    </location>
    <ligand>
        <name>FAD</name>
        <dbReference type="ChEBI" id="CHEBI:57692"/>
    </ligand>
</feature>
<dbReference type="Pfam" id="PF00766">
    <property type="entry name" value="ETF_alpha"/>
    <property type="match status" value="1"/>
</dbReference>
<sequence>MPTMDLSNYKGVFVIGEQRDGKIHSVTYELLTRGRALADDLGCQLSCVLLGDEIENVQEVIYRGADKVFHIKSPALKNFLPRPYRNAICRLVEEEKPEIIVAAATTTGRTIMPLVAARLNTGLTADCTELTIDPETRILLQTRPAIGGNIMATIKTPNHRPQMATVRPKSAKPAPADPTRTGEIIVKEYDGAVFMTPEKFLRFVKDTTQQVNIEDADIIVAGGKGMKSAEGFRLVEELAEVLGAGVGATRDAVELGWTTYPHQIGLSGKTVSPKLYIALGLSGKIQHMAGMQTSEVIVAINKDPEAQIFKVADFGIVGDVFEVVPMLIEAIKKIKATA</sequence>
<dbReference type="AlphaFoldDB" id="A0A1M4VTD5"/>
<evidence type="ECO:0000256" key="1">
    <source>
        <dbReference type="ARBA" id="ARBA00005817"/>
    </source>
</evidence>
<organism evidence="6 7">
    <name type="scientific">Desulforamulus putei DSM 12395</name>
    <dbReference type="NCBI Taxonomy" id="1121429"/>
    <lineage>
        <taxon>Bacteria</taxon>
        <taxon>Bacillati</taxon>
        <taxon>Bacillota</taxon>
        <taxon>Clostridia</taxon>
        <taxon>Eubacteriales</taxon>
        <taxon>Peptococcaceae</taxon>
        <taxon>Desulforamulus</taxon>
    </lineage>
</organism>
<dbReference type="EMBL" id="FQUY01000005">
    <property type="protein sequence ID" value="SHE72072.1"/>
    <property type="molecule type" value="Genomic_DNA"/>
</dbReference>
<evidence type="ECO:0000256" key="4">
    <source>
        <dbReference type="SAM" id="MobiDB-lite"/>
    </source>
</evidence>
<dbReference type="GO" id="GO:0050660">
    <property type="term" value="F:flavin adenine dinucleotide binding"/>
    <property type="evidence" value="ECO:0007669"/>
    <property type="project" value="InterPro"/>
</dbReference>
<dbReference type="Proteomes" id="UP000184148">
    <property type="component" value="Unassembled WGS sequence"/>
</dbReference>
<evidence type="ECO:0000313" key="6">
    <source>
        <dbReference type="EMBL" id="SHE72072.1"/>
    </source>
</evidence>
<comment type="similarity">
    <text evidence="1">Belongs to the ETF alpha-subunit/FixB family.</text>
</comment>
<accession>A0A1M4VTD5</accession>
<dbReference type="STRING" id="1121429.SAMN02745133_00985"/>
<reference evidence="7" key="1">
    <citation type="submission" date="2016-11" db="EMBL/GenBank/DDBJ databases">
        <authorList>
            <person name="Varghese N."/>
            <person name="Submissions S."/>
        </authorList>
    </citation>
    <scope>NUCLEOTIDE SEQUENCE [LARGE SCALE GENOMIC DNA]</scope>
    <source>
        <strain evidence="7">DSM 12395</strain>
    </source>
</reference>
<feature type="binding site" evidence="3">
    <location>
        <position position="301"/>
    </location>
    <ligand>
        <name>FAD</name>
        <dbReference type="ChEBI" id="CHEBI:57692"/>
    </ligand>
</feature>
<protein>
    <submittedName>
        <fullName evidence="6">Electron transfer flavoprotein alpha subunit apoprotein</fullName>
    </submittedName>
</protein>
<proteinExistence type="inferred from homology"/>
<dbReference type="InterPro" id="IPR014730">
    <property type="entry name" value="ETF_a/b_N"/>
</dbReference>
<keyword evidence="7" id="KW-1185">Reference proteome</keyword>
<feature type="domain" description="Electron transfer flavoprotein alpha/beta-subunit N-terminal" evidence="5">
    <location>
        <begin position="12"/>
        <end position="204"/>
    </location>
</feature>
<dbReference type="Gene3D" id="3.40.50.620">
    <property type="entry name" value="HUPs"/>
    <property type="match status" value="1"/>
</dbReference>
<dbReference type="InterPro" id="IPR014729">
    <property type="entry name" value="Rossmann-like_a/b/a_fold"/>
</dbReference>
<dbReference type="OrthoDB" id="9770286at2"/>
<evidence type="ECO:0000256" key="2">
    <source>
        <dbReference type="ARBA" id="ARBA00022630"/>
    </source>
</evidence>
<feature type="binding site" evidence="3">
    <location>
        <begin position="280"/>
        <end position="287"/>
    </location>
    <ligand>
        <name>FAD</name>
        <dbReference type="ChEBI" id="CHEBI:57692"/>
    </ligand>
</feature>
<evidence type="ECO:0000256" key="3">
    <source>
        <dbReference type="PIRSR" id="PIRSR000089-1"/>
    </source>
</evidence>
<dbReference type="CDD" id="cd01715">
    <property type="entry name" value="ETF_alpha"/>
    <property type="match status" value="1"/>
</dbReference>
<dbReference type="Gene3D" id="3.40.50.1220">
    <property type="entry name" value="TPP-binding domain"/>
    <property type="match status" value="1"/>
</dbReference>
<feature type="region of interest" description="Disordered" evidence="4">
    <location>
        <begin position="160"/>
        <end position="179"/>
    </location>
</feature>
<dbReference type="SUPFAM" id="SSF52467">
    <property type="entry name" value="DHS-like NAD/FAD-binding domain"/>
    <property type="match status" value="1"/>
</dbReference>
<dbReference type="InterPro" id="IPR014731">
    <property type="entry name" value="ETF_asu_C"/>
</dbReference>
<dbReference type="Pfam" id="PF01012">
    <property type="entry name" value="ETF"/>
    <property type="match status" value="1"/>
</dbReference>
<dbReference type="SMART" id="SM00893">
    <property type="entry name" value="ETF"/>
    <property type="match status" value="1"/>
</dbReference>